<feature type="domain" description="VQ" evidence="2">
    <location>
        <begin position="17"/>
        <end position="34"/>
    </location>
</feature>
<dbReference type="InterPro" id="IPR008889">
    <property type="entry name" value="VQ"/>
</dbReference>
<reference evidence="3" key="2">
    <citation type="journal article" date="2023" name="Int. J. Mol. Sci.">
        <title>De Novo Assembly and Annotation of 11 Diverse Shrub Willow (Salix) Genomes Reveals Novel Gene Organization in Sex-Linked Regions.</title>
        <authorList>
            <person name="Hyden B."/>
            <person name="Feng K."/>
            <person name="Yates T.B."/>
            <person name="Jawdy S."/>
            <person name="Cereghino C."/>
            <person name="Smart L.B."/>
            <person name="Muchero W."/>
        </authorList>
    </citation>
    <scope>NUCLEOTIDE SEQUENCE [LARGE SCALE GENOMIC DNA]</scope>
    <source>
        <tissue evidence="3">Shoot tip</tissue>
    </source>
</reference>
<dbReference type="OrthoDB" id="1571327at2759"/>
<evidence type="ECO:0000256" key="1">
    <source>
        <dbReference type="SAM" id="MobiDB-lite"/>
    </source>
</evidence>
<evidence type="ECO:0000313" key="4">
    <source>
        <dbReference type="Proteomes" id="UP001151529"/>
    </source>
</evidence>
<organism evidence="3 4">
    <name type="scientific">Salix viminalis</name>
    <name type="common">Common osier</name>
    <name type="synonym">Basket willow</name>
    <dbReference type="NCBI Taxonomy" id="40686"/>
    <lineage>
        <taxon>Eukaryota</taxon>
        <taxon>Viridiplantae</taxon>
        <taxon>Streptophyta</taxon>
        <taxon>Embryophyta</taxon>
        <taxon>Tracheophyta</taxon>
        <taxon>Spermatophyta</taxon>
        <taxon>Magnoliopsida</taxon>
        <taxon>eudicotyledons</taxon>
        <taxon>Gunneridae</taxon>
        <taxon>Pentapetalae</taxon>
        <taxon>rosids</taxon>
        <taxon>fabids</taxon>
        <taxon>Malpighiales</taxon>
        <taxon>Salicaceae</taxon>
        <taxon>Saliceae</taxon>
        <taxon>Salix</taxon>
    </lineage>
</organism>
<accession>A0A9Q0NS15</accession>
<comment type="caution">
    <text evidence="3">The sequence shown here is derived from an EMBL/GenBank/DDBJ whole genome shotgun (WGS) entry which is preliminary data.</text>
</comment>
<evidence type="ECO:0000259" key="2">
    <source>
        <dbReference type="Pfam" id="PF05678"/>
    </source>
</evidence>
<dbReference type="Pfam" id="PF05678">
    <property type="entry name" value="VQ"/>
    <property type="match status" value="1"/>
</dbReference>
<dbReference type="AlphaFoldDB" id="A0A9Q0NS15"/>
<protein>
    <recommendedName>
        <fullName evidence="2">VQ domain-containing protein</fullName>
    </recommendedName>
</protein>
<proteinExistence type="predicted"/>
<sequence>MRSQQFSNSIEALRPDVYIADTSKFKTLVQELTGNYGKGHGLHLLPPPESSSPQIIQKAPFIDVEYQEHDRHESSMETSVEESKCSFV</sequence>
<feature type="region of interest" description="Disordered" evidence="1">
    <location>
        <begin position="68"/>
        <end position="88"/>
    </location>
</feature>
<dbReference type="Proteomes" id="UP001151529">
    <property type="component" value="Chromosome 14"/>
</dbReference>
<keyword evidence="4" id="KW-1185">Reference proteome</keyword>
<gene>
    <name evidence="3" type="ORF">OIU85_011020</name>
</gene>
<reference evidence="3" key="1">
    <citation type="submission" date="2022-11" db="EMBL/GenBank/DDBJ databases">
        <authorList>
            <person name="Hyden B.L."/>
            <person name="Feng K."/>
            <person name="Yates T."/>
            <person name="Jawdy S."/>
            <person name="Smart L.B."/>
            <person name="Muchero W."/>
        </authorList>
    </citation>
    <scope>NUCLEOTIDE SEQUENCE</scope>
    <source>
        <tissue evidence="3">Shoot tip</tissue>
    </source>
</reference>
<evidence type="ECO:0000313" key="3">
    <source>
        <dbReference type="EMBL" id="KAJ6674811.1"/>
    </source>
</evidence>
<dbReference type="EMBL" id="JAPFFL010000016">
    <property type="protein sequence ID" value="KAJ6674811.1"/>
    <property type="molecule type" value="Genomic_DNA"/>
</dbReference>
<name>A0A9Q0NS15_SALVM</name>